<dbReference type="AlphaFoldDB" id="A0A0R3U5U7"/>
<dbReference type="WBParaSite" id="MCOS_0000210901-mRNA-1">
    <property type="protein sequence ID" value="MCOS_0000210901-mRNA-1"/>
    <property type="gene ID" value="MCOS_0000210901"/>
</dbReference>
<dbReference type="GO" id="GO:0031083">
    <property type="term" value="C:BLOC-1 complex"/>
    <property type="evidence" value="ECO:0007669"/>
    <property type="project" value="InterPro"/>
</dbReference>
<evidence type="ECO:0000313" key="3">
    <source>
        <dbReference type="WBParaSite" id="MCOS_0000210901-mRNA-1"/>
    </source>
</evidence>
<evidence type="ECO:0000256" key="1">
    <source>
        <dbReference type="ARBA" id="ARBA00007133"/>
    </source>
</evidence>
<sequence>LEVSKRRALDAITALTSQFAITLNYGVSEAYENQCRLNAEVKKLQRNIQNFVRQVDLWNKQISEISRAIKELGDIETWSQKLNVDMNCYRTVLQYSSYPKNPSPVRNYH</sequence>
<accession>A0A0R3U5U7</accession>
<dbReference type="Pfam" id="PF06320">
    <property type="entry name" value="GCN5L1"/>
    <property type="match status" value="1"/>
</dbReference>
<proteinExistence type="inferred from homology"/>
<comment type="similarity">
    <text evidence="1">Belongs to the BLOC1S1 family.</text>
</comment>
<protein>
    <recommendedName>
        <fullName evidence="2">Biogenesis of lysosome-related organelles complex 1 subunit 1</fullName>
    </recommendedName>
</protein>
<dbReference type="InterPro" id="IPR009395">
    <property type="entry name" value="BLOC1S1"/>
</dbReference>
<name>A0A0R3U5U7_MESCO</name>
<evidence type="ECO:0000256" key="2">
    <source>
        <dbReference type="ARBA" id="ARBA00019577"/>
    </source>
</evidence>
<dbReference type="GO" id="GO:0016197">
    <property type="term" value="P:endosomal transport"/>
    <property type="evidence" value="ECO:0007669"/>
    <property type="project" value="TreeGrafter"/>
</dbReference>
<dbReference type="PANTHER" id="PTHR13073">
    <property type="entry name" value="BLOC-1 COMPLEX SUBUNIT 1"/>
    <property type="match status" value="1"/>
</dbReference>
<reference evidence="3" key="1">
    <citation type="submission" date="2017-02" db="UniProtKB">
        <authorList>
            <consortium name="WormBaseParasite"/>
        </authorList>
    </citation>
    <scope>IDENTIFICATION</scope>
</reference>
<dbReference type="PANTHER" id="PTHR13073:SF0">
    <property type="entry name" value="BIOGENESIS OF LYSOSOME-RELATED ORGANELLES COMPLEX 1 SUBUNIT 1"/>
    <property type="match status" value="1"/>
</dbReference>
<organism evidence="3">
    <name type="scientific">Mesocestoides corti</name>
    <name type="common">Flatworm</name>
    <dbReference type="NCBI Taxonomy" id="53468"/>
    <lineage>
        <taxon>Eukaryota</taxon>
        <taxon>Metazoa</taxon>
        <taxon>Spiralia</taxon>
        <taxon>Lophotrochozoa</taxon>
        <taxon>Platyhelminthes</taxon>
        <taxon>Cestoda</taxon>
        <taxon>Eucestoda</taxon>
        <taxon>Cyclophyllidea</taxon>
        <taxon>Mesocestoididae</taxon>
        <taxon>Mesocestoides</taxon>
    </lineage>
</organism>